<evidence type="ECO:0000259" key="2">
    <source>
        <dbReference type="SMART" id="SM00822"/>
    </source>
</evidence>
<dbReference type="InterPro" id="IPR050091">
    <property type="entry name" value="PKS_NRPS_Biosynth_Enz"/>
</dbReference>
<feature type="domain" description="Ketoreductase" evidence="2">
    <location>
        <begin position="214"/>
        <end position="439"/>
    </location>
</feature>
<dbReference type="InterPro" id="IPR036291">
    <property type="entry name" value="NAD(P)-bd_dom_sf"/>
</dbReference>
<gene>
    <name evidence="3" type="ORF">ENQ76_02460</name>
</gene>
<name>A0A7C2JZ44_9PLAN</name>
<dbReference type="InterPro" id="IPR057326">
    <property type="entry name" value="KR_dom"/>
</dbReference>
<dbReference type="GO" id="GO:0004312">
    <property type="term" value="F:fatty acid synthase activity"/>
    <property type="evidence" value="ECO:0007669"/>
    <property type="project" value="TreeGrafter"/>
</dbReference>
<dbReference type="SMART" id="SM00822">
    <property type="entry name" value="PKS_KR"/>
    <property type="match status" value="1"/>
</dbReference>
<dbReference type="EMBL" id="DSOK01000076">
    <property type="protein sequence ID" value="HEN14318.1"/>
    <property type="molecule type" value="Genomic_DNA"/>
</dbReference>
<dbReference type="SUPFAM" id="SSF51735">
    <property type="entry name" value="NAD(P)-binding Rossmann-fold domains"/>
    <property type="match status" value="2"/>
</dbReference>
<reference evidence="3" key="1">
    <citation type="journal article" date="2020" name="mSystems">
        <title>Genome- and Community-Level Interaction Insights into Carbon Utilization and Element Cycling Functions of Hydrothermarchaeota in Hydrothermal Sediment.</title>
        <authorList>
            <person name="Zhou Z."/>
            <person name="Liu Y."/>
            <person name="Xu W."/>
            <person name="Pan J."/>
            <person name="Luo Z.H."/>
            <person name="Li M."/>
        </authorList>
    </citation>
    <scope>NUCLEOTIDE SEQUENCE [LARGE SCALE GENOMIC DNA]</scope>
    <source>
        <strain evidence="3">SpSt-339</strain>
    </source>
</reference>
<accession>A0A7C2JZ44</accession>
<keyword evidence="1" id="KW-0808">Transferase</keyword>
<protein>
    <submittedName>
        <fullName evidence="3">SDR family NAD(P)-dependent oxidoreductase</fullName>
    </submittedName>
</protein>
<dbReference type="PANTHER" id="PTHR43775">
    <property type="entry name" value="FATTY ACID SYNTHASE"/>
    <property type="match status" value="1"/>
</dbReference>
<dbReference type="InterPro" id="IPR013968">
    <property type="entry name" value="PKS_KR"/>
</dbReference>
<comment type="caution">
    <text evidence="3">The sequence shown here is derived from an EMBL/GenBank/DDBJ whole genome shotgun (WGS) entry which is preliminary data.</text>
</comment>
<dbReference type="Gene3D" id="3.40.50.720">
    <property type="entry name" value="NAD(P)-binding Rossmann-like Domain"/>
    <property type="match status" value="1"/>
</dbReference>
<evidence type="ECO:0000313" key="3">
    <source>
        <dbReference type="EMBL" id="HEN14318.1"/>
    </source>
</evidence>
<dbReference type="GO" id="GO:0006633">
    <property type="term" value="P:fatty acid biosynthetic process"/>
    <property type="evidence" value="ECO:0007669"/>
    <property type="project" value="TreeGrafter"/>
</dbReference>
<dbReference type="PANTHER" id="PTHR43775:SF51">
    <property type="entry name" value="INACTIVE PHENOLPHTHIOCEROL SYNTHESIS POLYKETIDE SYNTHASE TYPE I PKS1-RELATED"/>
    <property type="match status" value="1"/>
</dbReference>
<evidence type="ECO:0000256" key="1">
    <source>
        <dbReference type="ARBA" id="ARBA00022679"/>
    </source>
</evidence>
<proteinExistence type="predicted"/>
<dbReference type="AlphaFoldDB" id="A0A7C2JZ44"/>
<organism evidence="3">
    <name type="scientific">Schlesneria paludicola</name>
    <dbReference type="NCBI Taxonomy" id="360056"/>
    <lineage>
        <taxon>Bacteria</taxon>
        <taxon>Pseudomonadati</taxon>
        <taxon>Planctomycetota</taxon>
        <taxon>Planctomycetia</taxon>
        <taxon>Planctomycetales</taxon>
        <taxon>Planctomycetaceae</taxon>
        <taxon>Schlesneria</taxon>
    </lineage>
</organism>
<dbReference type="Pfam" id="PF08659">
    <property type="entry name" value="KR"/>
    <property type="match status" value="1"/>
</dbReference>
<dbReference type="CDD" id="cd08953">
    <property type="entry name" value="KR_2_SDR_x"/>
    <property type="match status" value="1"/>
</dbReference>
<sequence length="496" mass="53795">MTSAVAAGLTQENFRIRRILPGPAARQVSGEQYEVDFGSPESVAELRQLLVGATGETIGAVINFLGVSEPFAAAGCASGDAALQVTRWSFNVVKAFADDLVAASRAGGGWVLNLTGLDGQFGLSKGGRMALASAGLLGLFKTFRQEYPSLSVKNVDLDLSSPNPLLAGRLIEELAEPDKAYEIGLNSAGRWTLRLTRTTPHASQLGALPLDGDSVVMITGGAYGITCDVAQRLAQLARPRLVLVGRSPLPEEEPDETRGLNAQQLRLHLIAERKASGQPLVPAQIEQNLKRMLKDRQILENLRLLEATGTTVEYHSLDVRDAEAFGGLIDDLYRRFGRLDGVIHGAGVIEDKLIRDKTPQSYANVFSTKVDSALVLTRKLRPESLKFLVFFSSVSGRFGNNGQCDYSAANEFLNKLADDLDRKWPGRVVAVNWGAWDAGMVSDELRKIYASRNIHLIPVPDGVRFLEQELRLTGHREPEVVVACSVPQLAKMVAGE</sequence>